<evidence type="ECO:0000256" key="6">
    <source>
        <dbReference type="SAM" id="MobiDB-lite"/>
    </source>
</evidence>
<dbReference type="InterPro" id="IPR002549">
    <property type="entry name" value="AI-2E-like"/>
</dbReference>
<sequence>MKVEGAVWAATVLLIIYLAWRTVGPLITPIFFALILAYAAYPIHKRLSPRIGEVGSALALTVLIVGLGGLITFELLMVSVQVAASLYGSVVEFLGWLMNQPLPPKILDFLGSFSNQLIPKLSEYISKRAFSIPTYLLQLLVFLFTFYYALAFSREITEEIRLLIPERNRRLGEQILESLNKTLGALVRAWLVLNVMKGFLMTLGFIIFGVSDLYTAIVAGFLTFVFSFVPLFEGWMIWLIAGAYFAKEGMYLHAVGISLYGFLLVSPMPDYTVRPMMVAKDANLDETLVFIGMVGGTWAMGVKGLIIGPIVLNLLLVLLKEWKGELSKEPSRPLPQAPSKPAPRPQA</sequence>
<dbReference type="RefSeq" id="WP_088862237.1">
    <property type="nucleotide sequence ID" value="NZ_CP014854.1"/>
</dbReference>
<evidence type="ECO:0000256" key="7">
    <source>
        <dbReference type="SAM" id="Phobius"/>
    </source>
</evidence>
<protein>
    <submittedName>
        <fullName evidence="8">AI-2E family transporter</fullName>
    </submittedName>
</protein>
<dbReference type="EMBL" id="CP014854">
    <property type="protein sequence ID" value="ASI98269.1"/>
    <property type="molecule type" value="Genomic_DNA"/>
</dbReference>
<reference evidence="8 9" key="1">
    <citation type="submission" date="2016-03" db="EMBL/GenBank/DDBJ databases">
        <title>Complete genome sequence of Thermococcus celer.</title>
        <authorList>
            <person name="Oger P.M."/>
        </authorList>
    </citation>
    <scope>NUCLEOTIDE SEQUENCE [LARGE SCALE GENOMIC DNA]</scope>
    <source>
        <strain evidence="8 9">Vu 13</strain>
    </source>
</reference>
<keyword evidence="5 7" id="KW-0472">Membrane</keyword>
<comment type="subcellular location">
    <subcellularLocation>
        <location evidence="1">Membrane</location>
        <topology evidence="1">Multi-pass membrane protein</topology>
    </subcellularLocation>
</comment>
<evidence type="ECO:0000256" key="2">
    <source>
        <dbReference type="ARBA" id="ARBA00009773"/>
    </source>
</evidence>
<evidence type="ECO:0000313" key="9">
    <source>
        <dbReference type="Proteomes" id="UP000197156"/>
    </source>
</evidence>
<dbReference type="KEGG" id="tce:A3L02_01135"/>
<feature type="region of interest" description="Disordered" evidence="6">
    <location>
        <begin position="326"/>
        <end position="347"/>
    </location>
</feature>
<evidence type="ECO:0000256" key="1">
    <source>
        <dbReference type="ARBA" id="ARBA00004141"/>
    </source>
</evidence>
<comment type="similarity">
    <text evidence="2">Belongs to the autoinducer-2 exporter (AI-2E) (TC 2.A.86) family.</text>
</comment>
<keyword evidence="4 7" id="KW-1133">Transmembrane helix</keyword>
<evidence type="ECO:0000256" key="5">
    <source>
        <dbReference type="ARBA" id="ARBA00023136"/>
    </source>
</evidence>
<feature type="transmembrane region" description="Helical" evidence="7">
    <location>
        <begin position="288"/>
        <end position="319"/>
    </location>
</feature>
<proteinExistence type="inferred from homology"/>
<feature type="transmembrane region" description="Helical" evidence="7">
    <location>
        <begin position="5"/>
        <end position="20"/>
    </location>
</feature>
<feature type="transmembrane region" description="Helical" evidence="7">
    <location>
        <begin position="56"/>
        <end position="84"/>
    </location>
</feature>
<feature type="transmembrane region" description="Helical" evidence="7">
    <location>
        <begin position="26"/>
        <end position="44"/>
    </location>
</feature>
<dbReference type="PANTHER" id="PTHR21716">
    <property type="entry name" value="TRANSMEMBRANE PROTEIN"/>
    <property type="match status" value="1"/>
</dbReference>
<dbReference type="Proteomes" id="UP000197156">
    <property type="component" value="Chromosome"/>
</dbReference>
<evidence type="ECO:0000313" key="8">
    <source>
        <dbReference type="EMBL" id="ASI98269.1"/>
    </source>
</evidence>
<feature type="transmembrane region" description="Helical" evidence="7">
    <location>
        <begin position="132"/>
        <end position="152"/>
    </location>
</feature>
<accession>A0A218P051</accession>
<dbReference type="AlphaFoldDB" id="A0A218P051"/>
<dbReference type="PANTHER" id="PTHR21716:SF71">
    <property type="entry name" value="TRANSPORT PROTEIN MJ1177-RELATED"/>
    <property type="match status" value="1"/>
</dbReference>
<evidence type="ECO:0000256" key="3">
    <source>
        <dbReference type="ARBA" id="ARBA00022692"/>
    </source>
</evidence>
<dbReference type="GO" id="GO:0016020">
    <property type="term" value="C:membrane"/>
    <property type="evidence" value="ECO:0007669"/>
    <property type="project" value="UniProtKB-SubCell"/>
</dbReference>
<dbReference type="OrthoDB" id="137390at2157"/>
<organism evidence="8 9">
    <name type="scientific">Thermococcus celer Vu 13 = JCM 8558</name>
    <dbReference type="NCBI Taxonomy" id="1293037"/>
    <lineage>
        <taxon>Archaea</taxon>
        <taxon>Methanobacteriati</taxon>
        <taxon>Methanobacteriota</taxon>
        <taxon>Thermococci</taxon>
        <taxon>Thermococcales</taxon>
        <taxon>Thermococcaceae</taxon>
        <taxon>Thermococcus</taxon>
    </lineage>
</organism>
<evidence type="ECO:0000256" key="4">
    <source>
        <dbReference type="ARBA" id="ARBA00022989"/>
    </source>
</evidence>
<feature type="compositionally biased region" description="Pro residues" evidence="6">
    <location>
        <begin position="332"/>
        <end position="347"/>
    </location>
</feature>
<keyword evidence="9" id="KW-1185">Reference proteome</keyword>
<keyword evidence="3 7" id="KW-0812">Transmembrane</keyword>
<gene>
    <name evidence="8" type="ORF">A3L02_01135</name>
</gene>
<feature type="transmembrane region" description="Helical" evidence="7">
    <location>
        <begin position="189"/>
        <end position="210"/>
    </location>
</feature>
<dbReference type="Pfam" id="PF01594">
    <property type="entry name" value="AI-2E_transport"/>
    <property type="match status" value="1"/>
</dbReference>
<name>A0A218P051_THECE</name>
<dbReference type="GeneID" id="33323311"/>
<feature type="transmembrane region" description="Helical" evidence="7">
    <location>
        <begin position="250"/>
        <end position="268"/>
    </location>
</feature>
<feature type="transmembrane region" description="Helical" evidence="7">
    <location>
        <begin position="216"/>
        <end position="238"/>
    </location>
</feature>